<gene>
    <name evidence="1" type="ORF">LY89DRAFT_740401</name>
</gene>
<evidence type="ECO:0000313" key="2">
    <source>
        <dbReference type="Proteomes" id="UP000070700"/>
    </source>
</evidence>
<dbReference type="InParanoid" id="A0A132BC41"/>
<dbReference type="OrthoDB" id="2830640at2759"/>
<protein>
    <submittedName>
        <fullName evidence="1">Uncharacterized protein</fullName>
    </submittedName>
</protein>
<keyword evidence="2" id="KW-1185">Reference proteome</keyword>
<dbReference type="KEGG" id="psco:LY89DRAFT_740401"/>
<dbReference type="EMBL" id="KQ947430">
    <property type="protein sequence ID" value="KUJ09992.1"/>
    <property type="molecule type" value="Genomic_DNA"/>
</dbReference>
<evidence type="ECO:0000313" key="1">
    <source>
        <dbReference type="EMBL" id="KUJ09992.1"/>
    </source>
</evidence>
<dbReference type="Proteomes" id="UP000070700">
    <property type="component" value="Unassembled WGS sequence"/>
</dbReference>
<organism evidence="1 2">
    <name type="scientific">Mollisia scopiformis</name>
    <name type="common">Conifer needle endophyte fungus</name>
    <name type="synonym">Phialocephala scopiformis</name>
    <dbReference type="NCBI Taxonomy" id="149040"/>
    <lineage>
        <taxon>Eukaryota</taxon>
        <taxon>Fungi</taxon>
        <taxon>Dikarya</taxon>
        <taxon>Ascomycota</taxon>
        <taxon>Pezizomycotina</taxon>
        <taxon>Leotiomycetes</taxon>
        <taxon>Helotiales</taxon>
        <taxon>Mollisiaceae</taxon>
        <taxon>Mollisia</taxon>
    </lineage>
</organism>
<proteinExistence type="predicted"/>
<dbReference type="RefSeq" id="XP_018064347.1">
    <property type="nucleotide sequence ID" value="XM_018220583.1"/>
</dbReference>
<dbReference type="AlphaFoldDB" id="A0A132BC41"/>
<sequence length="356" mass="40122">MDPSSFNGKTVWSWPRTQPVSFTEETQKGKSQSRFNTFEYWNYDLGSGIDPVLNAEIVEEDDFSTWLKRQPVIKSPSSSLRLVFFVQPIRSAIPFKKSNFETMCEIFGLPPVELHWASDQTGACGMFVTEGDEYTVICSQDINSSALACTIRYQSASNITSGYIRTSFPTEFQDLDLTSQYHACPHPILIPVLLIEYAVRNISVNMYNISSEVWKIKEQTMREDLPTVEYKKLSCRASDIAGKLIMKASALELNLLRLNTLEKKLAYMDTHLPSSSMQKLSTHSVALHSRIAFISNSVEHALLLREAWVERCRFSQSLLSDLIGLQNMSPVGQVVPVCPQCHPSAGSDGQPPRYEI</sequence>
<accession>A0A132BC41</accession>
<name>A0A132BC41_MOLSC</name>
<reference evidence="1 2" key="1">
    <citation type="submission" date="2015-10" db="EMBL/GenBank/DDBJ databases">
        <title>Full genome of DAOMC 229536 Phialocephala scopiformis, a fungal endophyte of spruce producing the potent anti-insectan compound rugulosin.</title>
        <authorList>
            <consortium name="DOE Joint Genome Institute"/>
            <person name="Walker A.K."/>
            <person name="Frasz S.L."/>
            <person name="Seifert K.A."/>
            <person name="Miller J.D."/>
            <person name="Mondo S.J."/>
            <person name="Labutti K."/>
            <person name="Lipzen A."/>
            <person name="Dockter R."/>
            <person name="Kennedy M."/>
            <person name="Grigoriev I.V."/>
            <person name="Spatafora J.W."/>
        </authorList>
    </citation>
    <scope>NUCLEOTIDE SEQUENCE [LARGE SCALE GENOMIC DNA]</scope>
    <source>
        <strain evidence="1 2">CBS 120377</strain>
    </source>
</reference>
<dbReference type="GeneID" id="28830309"/>